<reference evidence="3" key="2">
    <citation type="submission" date="2002-05" db="EMBL/GenBank/DDBJ databases">
        <title>Oryza sativa nipponbare(GA3) genomic DNA, chromosome 7, PAC clone:P0473C09.</title>
        <authorList>
            <person name="Sasaki T."/>
            <person name="Matsumoto T."/>
            <person name="Katayose Y."/>
        </authorList>
    </citation>
    <scope>NUCLEOTIDE SEQUENCE</scope>
</reference>
<dbReference type="PANTHER" id="PTHR47746:SF40">
    <property type="entry name" value="OS04G0563550 PROTEIN"/>
    <property type="match status" value="1"/>
</dbReference>
<dbReference type="EMBL" id="AP005188">
    <property type="protein sequence ID" value="BAD31126.1"/>
    <property type="molecule type" value="Genomic_DNA"/>
</dbReference>
<organism evidence="2 4">
    <name type="scientific">Oryza sativa subsp. japonica</name>
    <name type="common">Rice</name>
    <dbReference type="NCBI Taxonomy" id="39947"/>
    <lineage>
        <taxon>Eukaryota</taxon>
        <taxon>Viridiplantae</taxon>
        <taxon>Streptophyta</taxon>
        <taxon>Embryophyta</taxon>
        <taxon>Tracheophyta</taxon>
        <taxon>Spermatophyta</taxon>
        <taxon>Magnoliopsida</taxon>
        <taxon>Liliopsida</taxon>
        <taxon>Poales</taxon>
        <taxon>Poaceae</taxon>
        <taxon>BOP clade</taxon>
        <taxon>Oryzoideae</taxon>
        <taxon>Oryzeae</taxon>
        <taxon>Oryzinae</taxon>
        <taxon>Oryza</taxon>
        <taxon>Oryza sativa</taxon>
    </lineage>
</organism>
<dbReference type="AlphaFoldDB" id="Q8LI56"/>
<reference evidence="4" key="4">
    <citation type="journal article" date="2008" name="Nucleic Acids Res.">
        <title>The rice annotation project database (RAP-DB): 2008 update.</title>
        <authorList>
            <consortium name="The rice annotation project (RAP)"/>
        </authorList>
    </citation>
    <scope>GENOME REANNOTATION</scope>
    <source>
        <strain evidence="4">cv. Nipponbare</strain>
    </source>
</reference>
<accession>Q8LI56</accession>
<evidence type="ECO:0000313" key="4">
    <source>
        <dbReference type="Proteomes" id="UP000000763"/>
    </source>
</evidence>
<evidence type="ECO:0000313" key="2">
    <source>
        <dbReference type="EMBL" id="BAC07037.1"/>
    </source>
</evidence>
<protein>
    <submittedName>
        <fullName evidence="2">Uncharacterized protein</fullName>
    </submittedName>
</protein>
<dbReference type="PANTHER" id="PTHR47746">
    <property type="entry name" value="ZF-RVT DOMAIN-CONTAINING PROTEIN"/>
    <property type="match status" value="1"/>
</dbReference>
<proteinExistence type="predicted"/>
<sequence>MKATSPLLTSEDEFPAVSRRNGGEAGEEEAAAKPMVATPGSDEDPTAGEGRPELHDSGGTGRRQHSGQGERRRRAAVCGERGGGQGSLLYAGVEEGDGRERRGKTRELAGRLSKRIWSSIEAWLQFDLHLSEWTNFLTVHDWWSFLLKIPSSSRKAQKSLVILVSWELWKERNSRIFNHLANTPTNIIAKIKEEAKMMDLSGRDKFTPYKNLALEIRRVRKKLLSELRALGGVASILSLRSTTFVYVFDLDRGGGDELGLRGLHES</sequence>
<reference evidence="2" key="1">
    <citation type="submission" date="2001-07" db="EMBL/GenBank/DDBJ databases">
        <title>Oryza sativa nipponbare(GA3) genomic DNA, chromosome 7, BAC clone:OJ1634_H04.</title>
        <authorList>
            <person name="Sasaki T."/>
            <person name="Matsumoto T."/>
            <person name="Yamamoto K."/>
        </authorList>
    </citation>
    <scope>NUCLEOTIDE SEQUENCE</scope>
</reference>
<evidence type="ECO:0000313" key="3">
    <source>
        <dbReference type="EMBL" id="BAD31126.1"/>
    </source>
</evidence>
<evidence type="ECO:0000256" key="1">
    <source>
        <dbReference type="SAM" id="MobiDB-lite"/>
    </source>
</evidence>
<gene>
    <name evidence="2" type="primary">OJ1634_H04.138</name>
    <name evidence="3" type="synonym">P0473C09.106</name>
</gene>
<dbReference type="Proteomes" id="UP000000763">
    <property type="component" value="Chromosome 7"/>
</dbReference>
<reference evidence="4" key="3">
    <citation type="journal article" date="2005" name="Nature">
        <title>The map-based sequence of the rice genome.</title>
        <authorList>
            <consortium name="International rice genome sequencing project (IRGSP)"/>
            <person name="Matsumoto T."/>
            <person name="Wu J."/>
            <person name="Kanamori H."/>
            <person name="Katayose Y."/>
            <person name="Fujisawa M."/>
            <person name="Namiki N."/>
            <person name="Mizuno H."/>
            <person name="Yamamoto K."/>
            <person name="Antonio B.A."/>
            <person name="Baba T."/>
            <person name="Sakata K."/>
            <person name="Nagamura Y."/>
            <person name="Aoki H."/>
            <person name="Arikawa K."/>
            <person name="Arita K."/>
            <person name="Bito T."/>
            <person name="Chiden Y."/>
            <person name="Fujitsuka N."/>
            <person name="Fukunaka R."/>
            <person name="Hamada M."/>
            <person name="Harada C."/>
            <person name="Hayashi A."/>
            <person name="Hijishita S."/>
            <person name="Honda M."/>
            <person name="Hosokawa S."/>
            <person name="Ichikawa Y."/>
            <person name="Idonuma A."/>
            <person name="Iijima M."/>
            <person name="Ikeda M."/>
            <person name="Ikeno M."/>
            <person name="Ito K."/>
            <person name="Ito S."/>
            <person name="Ito T."/>
            <person name="Ito Y."/>
            <person name="Ito Y."/>
            <person name="Iwabuchi A."/>
            <person name="Kamiya K."/>
            <person name="Karasawa W."/>
            <person name="Kurita K."/>
            <person name="Katagiri S."/>
            <person name="Kikuta A."/>
            <person name="Kobayashi H."/>
            <person name="Kobayashi N."/>
            <person name="Machita K."/>
            <person name="Maehara T."/>
            <person name="Masukawa M."/>
            <person name="Mizubayashi T."/>
            <person name="Mukai Y."/>
            <person name="Nagasaki H."/>
            <person name="Nagata Y."/>
            <person name="Naito S."/>
            <person name="Nakashima M."/>
            <person name="Nakama Y."/>
            <person name="Nakamichi Y."/>
            <person name="Nakamura M."/>
            <person name="Meguro A."/>
            <person name="Negishi M."/>
            <person name="Ohta I."/>
            <person name="Ohta T."/>
            <person name="Okamoto M."/>
            <person name="Ono N."/>
            <person name="Saji S."/>
            <person name="Sakaguchi M."/>
            <person name="Sakai K."/>
            <person name="Shibata M."/>
            <person name="Shimokawa T."/>
            <person name="Song J."/>
            <person name="Takazaki Y."/>
            <person name="Terasawa K."/>
            <person name="Tsugane M."/>
            <person name="Tsuji K."/>
            <person name="Ueda S."/>
            <person name="Waki K."/>
            <person name="Yamagata H."/>
            <person name="Yamamoto M."/>
            <person name="Yamamoto S."/>
            <person name="Yamane H."/>
            <person name="Yoshiki S."/>
            <person name="Yoshihara R."/>
            <person name="Yukawa K."/>
            <person name="Zhong H."/>
            <person name="Yano M."/>
            <person name="Yuan Q."/>
            <person name="Ouyang S."/>
            <person name="Liu J."/>
            <person name="Jones K.M."/>
            <person name="Gansberger K."/>
            <person name="Moffat K."/>
            <person name="Hill J."/>
            <person name="Bera J."/>
            <person name="Fadrosh D."/>
            <person name="Jin S."/>
            <person name="Johri S."/>
            <person name="Kim M."/>
            <person name="Overton L."/>
            <person name="Reardon M."/>
            <person name="Tsitrin T."/>
            <person name="Vuong H."/>
            <person name="Weaver B."/>
            <person name="Ciecko A."/>
            <person name="Tallon L."/>
            <person name="Jackson J."/>
            <person name="Pai G."/>
            <person name="Aken S.V."/>
            <person name="Utterback T."/>
            <person name="Reidmuller S."/>
            <person name="Feldblyum T."/>
            <person name="Hsiao J."/>
            <person name="Zismann V."/>
            <person name="Iobst S."/>
            <person name="de Vazeille A.R."/>
            <person name="Buell C.R."/>
            <person name="Ying K."/>
            <person name="Li Y."/>
            <person name="Lu T."/>
            <person name="Huang Y."/>
            <person name="Zhao Q."/>
            <person name="Feng Q."/>
            <person name="Zhang L."/>
            <person name="Zhu J."/>
            <person name="Weng Q."/>
            <person name="Mu J."/>
            <person name="Lu Y."/>
            <person name="Fan D."/>
            <person name="Liu Y."/>
            <person name="Guan J."/>
            <person name="Zhang Y."/>
            <person name="Yu S."/>
            <person name="Liu X."/>
            <person name="Zhang Y."/>
            <person name="Hong G."/>
            <person name="Han B."/>
            <person name="Choisne N."/>
            <person name="Demange N."/>
            <person name="Orjeda G."/>
            <person name="Samain S."/>
            <person name="Cattolico L."/>
            <person name="Pelletier E."/>
            <person name="Couloux A."/>
            <person name="Segurens B."/>
            <person name="Wincker P."/>
            <person name="D'Hont A."/>
            <person name="Scarpelli C."/>
            <person name="Weissenbach J."/>
            <person name="Salanoubat M."/>
            <person name="Quetier F."/>
            <person name="Yu Y."/>
            <person name="Kim H.R."/>
            <person name="Rambo T."/>
            <person name="Currie J."/>
            <person name="Collura K."/>
            <person name="Luo M."/>
            <person name="Yang T."/>
            <person name="Ammiraju J.S.S."/>
            <person name="Engler F."/>
            <person name="Soderlund C."/>
            <person name="Wing R.A."/>
            <person name="Palmer L.E."/>
            <person name="de la Bastide M."/>
            <person name="Spiegel L."/>
            <person name="Nascimento L."/>
            <person name="Zutavern T."/>
            <person name="O'Shaughnessy A."/>
            <person name="Dike S."/>
            <person name="Dedhia N."/>
            <person name="Preston R."/>
            <person name="Balija V."/>
            <person name="McCombie W.R."/>
            <person name="Chow T."/>
            <person name="Chen H."/>
            <person name="Chung M."/>
            <person name="Chen C."/>
            <person name="Shaw J."/>
            <person name="Wu H."/>
            <person name="Hsiao K."/>
            <person name="Chao Y."/>
            <person name="Chu M."/>
            <person name="Cheng C."/>
            <person name="Hour A."/>
            <person name="Lee P."/>
            <person name="Lin S."/>
            <person name="Lin Y."/>
            <person name="Liou J."/>
            <person name="Liu S."/>
            <person name="Hsing Y."/>
            <person name="Raghuvanshi S."/>
            <person name="Mohanty A."/>
            <person name="Bharti A.K."/>
            <person name="Gaur A."/>
            <person name="Gupta V."/>
            <person name="Kumar D."/>
            <person name="Ravi V."/>
            <person name="Vij S."/>
            <person name="Kapur A."/>
            <person name="Khurana P."/>
            <person name="Khurana P."/>
            <person name="Khurana J.P."/>
            <person name="Tyagi A.K."/>
            <person name="Gaikwad K."/>
            <person name="Singh A."/>
            <person name="Dalal V."/>
            <person name="Srivastava S."/>
            <person name="Dixit A."/>
            <person name="Pal A.K."/>
            <person name="Ghazi I.A."/>
            <person name="Yadav M."/>
            <person name="Pandit A."/>
            <person name="Bhargava A."/>
            <person name="Sureshbabu K."/>
            <person name="Batra K."/>
            <person name="Sharma T.R."/>
            <person name="Mohapatra T."/>
            <person name="Singh N.K."/>
            <person name="Messing J."/>
            <person name="Nelson A.B."/>
            <person name="Fuks G."/>
            <person name="Kavchok S."/>
            <person name="Keizer G."/>
            <person name="Linton E."/>
            <person name="Llaca V."/>
            <person name="Song R."/>
            <person name="Tanyolac B."/>
            <person name="Young S."/>
            <person name="Ho-Il K."/>
            <person name="Hahn J.H."/>
            <person name="Sangsakoo G."/>
            <person name="Vanavichit A."/>
            <person name="de Mattos Luiz.A.T."/>
            <person name="Zimmer P.D."/>
            <person name="Malone G."/>
            <person name="Dellagostin O."/>
            <person name="de Oliveira A.C."/>
            <person name="Bevan M."/>
            <person name="Bancroft I."/>
            <person name="Minx P."/>
            <person name="Cordum H."/>
            <person name="Wilson R."/>
            <person name="Cheng Z."/>
            <person name="Jin W."/>
            <person name="Jiang J."/>
            <person name="Leong S.A."/>
            <person name="Iwama H."/>
            <person name="Gojobori T."/>
            <person name="Itoh T."/>
            <person name="Niimura Y."/>
            <person name="Fujii Y."/>
            <person name="Habara T."/>
            <person name="Sakai H."/>
            <person name="Sato Y."/>
            <person name="Wilson G."/>
            <person name="Kumar K."/>
            <person name="McCouch S."/>
            <person name="Juretic N."/>
            <person name="Hoen D."/>
            <person name="Wright S."/>
            <person name="Bruskiewich R."/>
            <person name="Bureau T."/>
            <person name="Miyao A."/>
            <person name="Hirochika H."/>
            <person name="Nishikawa T."/>
            <person name="Kadowaki K."/>
            <person name="Sugiura M."/>
            <person name="Burr B."/>
            <person name="Sasaki T."/>
        </authorList>
    </citation>
    <scope>NUCLEOTIDE SEQUENCE [LARGE SCALE GENOMIC DNA]</scope>
    <source>
        <strain evidence="4">cv. Nipponbare</strain>
    </source>
</reference>
<name>Q8LI56_ORYSJ</name>
<dbReference type="EMBL" id="AP003916">
    <property type="protein sequence ID" value="BAC07037.1"/>
    <property type="molecule type" value="Genomic_DNA"/>
</dbReference>
<feature type="region of interest" description="Disordered" evidence="1">
    <location>
        <begin position="1"/>
        <end position="80"/>
    </location>
</feature>